<keyword evidence="2" id="KW-1185">Reference proteome</keyword>
<name>A0A3E0HE16_9PSEU</name>
<organism evidence="1 2">
    <name type="scientific">Kutzneria buriramensis</name>
    <dbReference type="NCBI Taxonomy" id="1045776"/>
    <lineage>
        <taxon>Bacteria</taxon>
        <taxon>Bacillati</taxon>
        <taxon>Actinomycetota</taxon>
        <taxon>Actinomycetes</taxon>
        <taxon>Pseudonocardiales</taxon>
        <taxon>Pseudonocardiaceae</taxon>
        <taxon>Kutzneria</taxon>
    </lineage>
</organism>
<evidence type="ECO:0000313" key="1">
    <source>
        <dbReference type="EMBL" id="REH43458.1"/>
    </source>
</evidence>
<comment type="caution">
    <text evidence="1">The sequence shown here is derived from an EMBL/GenBank/DDBJ whole genome shotgun (WGS) entry which is preliminary data.</text>
</comment>
<dbReference type="AlphaFoldDB" id="A0A3E0HE16"/>
<proteinExistence type="predicted"/>
<dbReference type="InterPro" id="IPR036420">
    <property type="entry name" value="BRCT_dom_sf"/>
</dbReference>
<dbReference type="EMBL" id="QUNO01000009">
    <property type="protein sequence ID" value="REH43458.1"/>
    <property type="molecule type" value="Genomic_DNA"/>
</dbReference>
<keyword evidence="1" id="KW-0436">Ligase</keyword>
<dbReference type="Gene3D" id="3.40.50.10190">
    <property type="entry name" value="BRCT domain"/>
    <property type="match status" value="1"/>
</dbReference>
<accession>A0A3E0HE16</accession>
<protein>
    <submittedName>
        <fullName evidence="1">DNA ligase (NAD+)</fullName>
    </submittedName>
</protein>
<sequence>ANTDLLITGAEVGASKLAKADKLGVETADQGVIWQQLIDAGIA</sequence>
<reference evidence="1 2" key="1">
    <citation type="submission" date="2018-08" db="EMBL/GenBank/DDBJ databases">
        <title>Genomic Encyclopedia of Archaeal and Bacterial Type Strains, Phase II (KMG-II): from individual species to whole genera.</title>
        <authorList>
            <person name="Goeker M."/>
        </authorList>
    </citation>
    <scope>NUCLEOTIDE SEQUENCE [LARGE SCALE GENOMIC DNA]</scope>
    <source>
        <strain evidence="1 2">DSM 45791</strain>
    </source>
</reference>
<evidence type="ECO:0000313" key="2">
    <source>
        <dbReference type="Proteomes" id="UP000256269"/>
    </source>
</evidence>
<gene>
    <name evidence="1" type="ORF">BCF44_1091</name>
</gene>
<dbReference type="GO" id="GO:0016874">
    <property type="term" value="F:ligase activity"/>
    <property type="evidence" value="ECO:0007669"/>
    <property type="project" value="UniProtKB-KW"/>
</dbReference>
<feature type="non-terminal residue" evidence="1">
    <location>
        <position position="1"/>
    </location>
</feature>
<dbReference type="Proteomes" id="UP000256269">
    <property type="component" value="Unassembled WGS sequence"/>
</dbReference>